<evidence type="ECO:0000313" key="2">
    <source>
        <dbReference type="Proteomes" id="UP000578112"/>
    </source>
</evidence>
<keyword evidence="2" id="KW-1185">Reference proteome</keyword>
<dbReference type="Proteomes" id="UP000578112">
    <property type="component" value="Unassembled WGS sequence"/>
</dbReference>
<comment type="caution">
    <text evidence="1">The sequence shown here is derived from an EMBL/GenBank/DDBJ whole genome shotgun (WGS) entry which is preliminary data.</text>
</comment>
<proteinExistence type="predicted"/>
<sequence>MVITDQAVPADIVDRLLWDDAQRMLGRHAEAGHDGNCVWCGWRWPCTPRRLAERADTAARRPWREAWTLRHDLNSLRGMPGVRLGLEDNRVRRENPRTDELNRGCFD</sequence>
<accession>A0A7W7I4U2</accession>
<name>A0A7W7I4U2_9ACTN</name>
<organism evidence="1 2">
    <name type="scientific">Actinoplanes digitatis</name>
    <dbReference type="NCBI Taxonomy" id="1868"/>
    <lineage>
        <taxon>Bacteria</taxon>
        <taxon>Bacillati</taxon>
        <taxon>Actinomycetota</taxon>
        <taxon>Actinomycetes</taxon>
        <taxon>Micromonosporales</taxon>
        <taxon>Micromonosporaceae</taxon>
        <taxon>Actinoplanes</taxon>
    </lineage>
</organism>
<protein>
    <submittedName>
        <fullName evidence="1">Uncharacterized protein</fullName>
    </submittedName>
</protein>
<dbReference type="EMBL" id="JACHNH010000001">
    <property type="protein sequence ID" value="MBB4766379.1"/>
    <property type="molecule type" value="Genomic_DNA"/>
</dbReference>
<evidence type="ECO:0000313" key="1">
    <source>
        <dbReference type="EMBL" id="MBB4766379.1"/>
    </source>
</evidence>
<dbReference type="AlphaFoldDB" id="A0A7W7I4U2"/>
<reference evidence="1 2" key="1">
    <citation type="submission" date="2020-08" db="EMBL/GenBank/DDBJ databases">
        <title>Sequencing the genomes of 1000 actinobacteria strains.</title>
        <authorList>
            <person name="Klenk H.-P."/>
        </authorList>
    </citation>
    <scope>NUCLEOTIDE SEQUENCE [LARGE SCALE GENOMIC DNA]</scope>
    <source>
        <strain evidence="1 2">DSM 43149</strain>
    </source>
</reference>
<dbReference type="RefSeq" id="WP_184997503.1">
    <property type="nucleotide sequence ID" value="NZ_BOMK01000045.1"/>
</dbReference>
<gene>
    <name evidence="1" type="ORF">BJ971_006935</name>
</gene>